<evidence type="ECO:0000313" key="8">
    <source>
        <dbReference type="EMBL" id="SMS01366.1"/>
    </source>
</evidence>
<comment type="subcellular location">
    <subcellularLocation>
        <location evidence="6">Cell membrane</location>
        <topology evidence="6">Multi-pass membrane protein</topology>
    </subcellularLocation>
    <subcellularLocation>
        <location evidence="1">Membrane</location>
        <topology evidence="1">Multi-pass membrane protein</topology>
    </subcellularLocation>
</comment>
<dbReference type="PANTHER" id="PTHR43483">
    <property type="entry name" value="MEMBRANE TRANSPORTER PROTEIN HI_0806-RELATED"/>
    <property type="match status" value="1"/>
</dbReference>
<dbReference type="RefSeq" id="WP_087481395.1">
    <property type="nucleotide sequence ID" value="NZ_AP024883.1"/>
</dbReference>
<keyword evidence="5 6" id="KW-0472">Membrane</keyword>
<feature type="transmembrane region" description="Helical" evidence="6">
    <location>
        <begin position="245"/>
        <end position="263"/>
    </location>
</feature>
<evidence type="ECO:0000256" key="4">
    <source>
        <dbReference type="ARBA" id="ARBA00022989"/>
    </source>
</evidence>
<dbReference type="GO" id="GO:0005886">
    <property type="term" value="C:plasma membrane"/>
    <property type="evidence" value="ECO:0007669"/>
    <property type="project" value="UniProtKB-SubCell"/>
</dbReference>
<evidence type="ECO:0000256" key="5">
    <source>
        <dbReference type="ARBA" id="ARBA00023136"/>
    </source>
</evidence>
<feature type="transmembrane region" description="Helical" evidence="6">
    <location>
        <begin position="148"/>
        <end position="168"/>
    </location>
</feature>
<evidence type="ECO:0000313" key="10">
    <source>
        <dbReference type="Proteomes" id="UP001283366"/>
    </source>
</evidence>
<keyword evidence="3 6" id="KW-0812">Transmembrane</keyword>
<dbReference type="Proteomes" id="UP001283366">
    <property type="component" value="Unassembled WGS sequence"/>
</dbReference>
<reference evidence="7 10" key="2">
    <citation type="submission" date="2023-11" db="EMBL/GenBank/DDBJ databases">
        <title>Plant-associative lifestyle of Vibrio porteresiae and its evolutionary dynamics.</title>
        <authorList>
            <person name="Rameshkumar N."/>
            <person name="Kirti K."/>
        </authorList>
    </citation>
    <scope>NUCLEOTIDE SEQUENCE [LARGE SCALE GENOMIC DNA]</scope>
    <source>
        <strain evidence="7 10">MSSRF38</strain>
    </source>
</reference>
<organism evidence="8 9">
    <name type="scientific">Vibrio mangrovi</name>
    <dbReference type="NCBI Taxonomy" id="474394"/>
    <lineage>
        <taxon>Bacteria</taxon>
        <taxon>Pseudomonadati</taxon>
        <taxon>Pseudomonadota</taxon>
        <taxon>Gammaproteobacteria</taxon>
        <taxon>Vibrionales</taxon>
        <taxon>Vibrionaceae</taxon>
        <taxon>Vibrio</taxon>
    </lineage>
</organism>
<dbReference type="EMBL" id="FXXI01000004">
    <property type="protein sequence ID" value="SMS01366.1"/>
    <property type="molecule type" value="Genomic_DNA"/>
</dbReference>
<keyword evidence="6" id="KW-1003">Cell membrane</keyword>
<feature type="transmembrane region" description="Helical" evidence="6">
    <location>
        <begin position="180"/>
        <end position="202"/>
    </location>
</feature>
<reference evidence="8 9" key="1">
    <citation type="submission" date="2017-05" db="EMBL/GenBank/DDBJ databases">
        <authorList>
            <person name="Song R."/>
            <person name="Chenine A.L."/>
            <person name="Ruprecht R.M."/>
        </authorList>
    </citation>
    <scope>NUCLEOTIDE SEQUENCE [LARGE SCALE GENOMIC DNA]</scope>
    <source>
        <strain evidence="8 9">CECT 7927</strain>
    </source>
</reference>
<protein>
    <recommendedName>
        <fullName evidence="6">Probable membrane transporter protein</fullName>
    </recommendedName>
</protein>
<evidence type="ECO:0000313" key="7">
    <source>
        <dbReference type="EMBL" id="MDW6003123.1"/>
    </source>
</evidence>
<feature type="transmembrane region" description="Helical" evidence="6">
    <location>
        <begin position="214"/>
        <end position="233"/>
    </location>
</feature>
<feature type="transmembrane region" description="Helical" evidence="6">
    <location>
        <begin position="6"/>
        <end position="39"/>
    </location>
</feature>
<comment type="similarity">
    <text evidence="2 6">Belongs to the 4-toluene sulfonate uptake permease (TSUP) (TC 2.A.102) family.</text>
</comment>
<evidence type="ECO:0000256" key="1">
    <source>
        <dbReference type="ARBA" id="ARBA00004141"/>
    </source>
</evidence>
<dbReference type="Pfam" id="PF01925">
    <property type="entry name" value="TauE"/>
    <property type="match status" value="1"/>
</dbReference>
<dbReference type="InterPro" id="IPR002781">
    <property type="entry name" value="TM_pro_TauE-like"/>
</dbReference>
<feature type="transmembrane region" description="Helical" evidence="6">
    <location>
        <begin position="108"/>
        <end position="128"/>
    </location>
</feature>
<keyword evidence="4 6" id="KW-1133">Transmembrane helix</keyword>
<evidence type="ECO:0000256" key="3">
    <source>
        <dbReference type="ARBA" id="ARBA00022692"/>
    </source>
</evidence>
<dbReference type="EMBL" id="JAWRCO010000001">
    <property type="protein sequence ID" value="MDW6003123.1"/>
    <property type="molecule type" value="Genomic_DNA"/>
</dbReference>
<feature type="transmembrane region" description="Helical" evidence="6">
    <location>
        <begin position="51"/>
        <end position="70"/>
    </location>
</feature>
<keyword evidence="10" id="KW-1185">Reference proteome</keyword>
<evidence type="ECO:0000256" key="2">
    <source>
        <dbReference type="ARBA" id="ARBA00009142"/>
    </source>
</evidence>
<evidence type="ECO:0000313" key="9">
    <source>
        <dbReference type="Proteomes" id="UP000196125"/>
    </source>
</evidence>
<proteinExistence type="inferred from homology"/>
<dbReference type="OrthoDB" id="457670at2"/>
<dbReference type="Proteomes" id="UP000196125">
    <property type="component" value="Unassembled WGS sequence"/>
</dbReference>
<evidence type="ECO:0000256" key="6">
    <source>
        <dbReference type="RuleBase" id="RU363041"/>
    </source>
</evidence>
<feature type="transmembrane region" description="Helical" evidence="6">
    <location>
        <begin position="82"/>
        <end position="101"/>
    </location>
</feature>
<sequence length="264" mass="27943">MTITFVLLLVVLGGFVGVMAGLLGIGGGLIIVPALLFLLPQIGIAAEHAMQIALATSLSCIILTSGSSAFNHLRYGNIDMLSVKWLIPGIVIGGFVGATLADWMPSEYLPRVFGVIVFFLAVQMFLSIRQRTAKPMPGAGLMMMSGGMIGMIASLAGIGGGALSVPYLNRHGVEMRKAVGTSSLCGCMIALSGMIGFIWHGFAVKDLPEYSLGYVYLPALLFVSCASMFTTKVGAKLATELPTSVLKKVFSVFLMFVSIHMLLR</sequence>
<dbReference type="AlphaFoldDB" id="A0A1Y6IUQ7"/>
<name>A0A1Y6IUQ7_9VIBR</name>
<accession>A0A1Y6IUQ7</accession>
<gene>
    <name evidence="7" type="ORF">SBX37_09695</name>
    <name evidence="8" type="ORF">VIM7927_02652</name>
</gene>
<dbReference type="PANTHER" id="PTHR43483:SF3">
    <property type="entry name" value="MEMBRANE TRANSPORTER PROTEIN HI_0806-RELATED"/>
    <property type="match status" value="1"/>
</dbReference>